<evidence type="ECO:0000313" key="1">
    <source>
        <dbReference type="EMBL" id="EKM52506.1"/>
    </source>
</evidence>
<dbReference type="Proteomes" id="UP000008370">
    <property type="component" value="Unassembled WGS sequence"/>
</dbReference>
<dbReference type="HOGENOM" id="CLU_2197258_0_0_1"/>
<accession>K5URI7</accession>
<name>K5URI7_PHACS</name>
<dbReference type="RefSeq" id="XP_007398849.1">
    <property type="nucleotide sequence ID" value="XM_007398787.1"/>
</dbReference>
<organism evidence="1 2">
    <name type="scientific">Phanerochaete carnosa (strain HHB-10118-sp)</name>
    <name type="common">White-rot fungus</name>
    <name type="synonym">Peniophora carnosa</name>
    <dbReference type="NCBI Taxonomy" id="650164"/>
    <lineage>
        <taxon>Eukaryota</taxon>
        <taxon>Fungi</taxon>
        <taxon>Dikarya</taxon>
        <taxon>Basidiomycota</taxon>
        <taxon>Agaricomycotina</taxon>
        <taxon>Agaricomycetes</taxon>
        <taxon>Polyporales</taxon>
        <taxon>Phanerochaetaceae</taxon>
        <taxon>Phanerochaete</taxon>
    </lineage>
</organism>
<dbReference type="OrthoDB" id="10369029at2759"/>
<proteinExistence type="predicted"/>
<evidence type="ECO:0000313" key="2">
    <source>
        <dbReference type="Proteomes" id="UP000008370"/>
    </source>
</evidence>
<sequence length="110" mass="11721">MGETGQPGFTLAVTFTPPPCYPETMFFIAILDGNGGQLDKVYNSPDLLGPILLNLGGQAGTGNATLQLFGEPLEHGGLYQATIFTYNTSTGGVQQAVTDLDFAWEVPYPY</sequence>
<dbReference type="GeneID" id="18917857"/>
<dbReference type="KEGG" id="pco:PHACADRAFT_260958"/>
<dbReference type="AlphaFoldDB" id="K5URI7"/>
<protein>
    <submittedName>
        <fullName evidence="1">Uncharacterized protein</fullName>
    </submittedName>
</protein>
<gene>
    <name evidence="1" type="ORF">PHACADRAFT_260958</name>
</gene>
<dbReference type="InParanoid" id="K5URI7"/>
<reference evidence="1 2" key="1">
    <citation type="journal article" date="2012" name="BMC Genomics">
        <title>Comparative genomics of the white-rot fungi, Phanerochaete carnosa and P. chrysosporium, to elucidate the genetic basis of the distinct wood types they colonize.</title>
        <authorList>
            <person name="Suzuki H."/>
            <person name="MacDonald J."/>
            <person name="Syed K."/>
            <person name="Salamov A."/>
            <person name="Hori C."/>
            <person name="Aerts A."/>
            <person name="Henrissat B."/>
            <person name="Wiebenga A."/>
            <person name="vanKuyk P.A."/>
            <person name="Barry K."/>
            <person name="Lindquist E."/>
            <person name="LaButti K."/>
            <person name="Lapidus A."/>
            <person name="Lucas S."/>
            <person name="Coutinho P."/>
            <person name="Gong Y."/>
            <person name="Samejima M."/>
            <person name="Mahadevan R."/>
            <person name="Abou-Zaid M."/>
            <person name="de Vries R.P."/>
            <person name="Igarashi K."/>
            <person name="Yadav J.S."/>
            <person name="Grigoriev I.V."/>
            <person name="Master E.R."/>
        </authorList>
    </citation>
    <scope>NUCLEOTIDE SEQUENCE [LARGE SCALE GENOMIC DNA]</scope>
    <source>
        <strain evidence="1 2">HHB-10118-sp</strain>
    </source>
</reference>
<dbReference type="EMBL" id="JH930475">
    <property type="protein sequence ID" value="EKM52506.1"/>
    <property type="molecule type" value="Genomic_DNA"/>
</dbReference>
<keyword evidence="2" id="KW-1185">Reference proteome</keyword>